<dbReference type="InterPro" id="IPR016181">
    <property type="entry name" value="Acyl_CoA_acyltransferase"/>
</dbReference>
<feature type="domain" description="N-acetyltransferase" evidence="3">
    <location>
        <begin position="5"/>
        <end position="154"/>
    </location>
</feature>
<dbReference type="PANTHER" id="PTHR43877:SF1">
    <property type="entry name" value="ACETYLTRANSFERASE"/>
    <property type="match status" value="1"/>
</dbReference>
<dbReference type="InterPro" id="IPR000182">
    <property type="entry name" value="GNAT_dom"/>
</dbReference>
<accession>A0ABT4M9Z1</accession>
<comment type="caution">
    <text evidence="4">The sequence shown here is derived from an EMBL/GenBank/DDBJ whole genome shotgun (WGS) entry which is preliminary data.</text>
</comment>
<dbReference type="CDD" id="cd04301">
    <property type="entry name" value="NAT_SF"/>
    <property type="match status" value="1"/>
</dbReference>
<sequence length="159" mass="17561">MSGTSDVSDSDGLFEAANLLVDFNREYDDPAPEPQWLAAHLNRLVTSGDTSVLTFGTPAIGVAVLRFRTGTWSADIEAYLAEFYIQPVHRGKGYGTTFLDYAIEHARGRGATYMDLNTSEDDEAARHVYEKRGFDCHEGRGEGPKALYYELELESGEVA</sequence>
<dbReference type="PANTHER" id="PTHR43877">
    <property type="entry name" value="AMINOALKYLPHOSPHONATE N-ACETYLTRANSFERASE-RELATED-RELATED"/>
    <property type="match status" value="1"/>
</dbReference>
<reference evidence="4" key="1">
    <citation type="submission" date="2022-12" db="EMBL/GenBank/DDBJ databases">
        <authorList>
            <person name="Krivoruchko A.V."/>
            <person name="Elkin A."/>
        </authorList>
    </citation>
    <scope>NUCLEOTIDE SEQUENCE</scope>
    <source>
        <strain evidence="4">IEGM 1391</strain>
    </source>
</reference>
<name>A0ABT4M9Z1_9NOCA</name>
<dbReference type="Proteomes" id="UP001081071">
    <property type="component" value="Unassembled WGS sequence"/>
</dbReference>
<gene>
    <name evidence="4" type="ORF">O4220_02535</name>
</gene>
<evidence type="ECO:0000259" key="3">
    <source>
        <dbReference type="PROSITE" id="PS51186"/>
    </source>
</evidence>
<evidence type="ECO:0000256" key="1">
    <source>
        <dbReference type="ARBA" id="ARBA00022679"/>
    </source>
</evidence>
<protein>
    <submittedName>
        <fullName evidence="4">GNAT family N-acetyltransferase</fullName>
    </submittedName>
</protein>
<keyword evidence="5" id="KW-1185">Reference proteome</keyword>
<dbReference type="EMBL" id="JAPWIJ010000001">
    <property type="protein sequence ID" value="MCZ4517375.1"/>
    <property type="molecule type" value="Genomic_DNA"/>
</dbReference>
<keyword evidence="2" id="KW-0012">Acyltransferase</keyword>
<evidence type="ECO:0000256" key="2">
    <source>
        <dbReference type="ARBA" id="ARBA00023315"/>
    </source>
</evidence>
<evidence type="ECO:0000313" key="4">
    <source>
        <dbReference type="EMBL" id="MCZ4517375.1"/>
    </source>
</evidence>
<dbReference type="RefSeq" id="WP_269601983.1">
    <property type="nucleotide sequence ID" value="NZ_JAPWIJ010000001.1"/>
</dbReference>
<dbReference type="PROSITE" id="PS51186">
    <property type="entry name" value="GNAT"/>
    <property type="match status" value="1"/>
</dbReference>
<dbReference type="SUPFAM" id="SSF55729">
    <property type="entry name" value="Acyl-CoA N-acyltransferases (Nat)"/>
    <property type="match status" value="1"/>
</dbReference>
<keyword evidence="1" id="KW-0808">Transferase</keyword>
<evidence type="ECO:0000313" key="5">
    <source>
        <dbReference type="Proteomes" id="UP001081071"/>
    </source>
</evidence>
<proteinExistence type="predicted"/>
<dbReference type="InterPro" id="IPR050832">
    <property type="entry name" value="Bact_Acetyltransf"/>
</dbReference>
<dbReference type="Gene3D" id="3.40.630.30">
    <property type="match status" value="1"/>
</dbReference>
<organism evidence="4 5">
    <name type="scientific">Rhodococcus ruber</name>
    <dbReference type="NCBI Taxonomy" id="1830"/>
    <lineage>
        <taxon>Bacteria</taxon>
        <taxon>Bacillati</taxon>
        <taxon>Actinomycetota</taxon>
        <taxon>Actinomycetes</taxon>
        <taxon>Mycobacteriales</taxon>
        <taxon>Nocardiaceae</taxon>
        <taxon>Rhodococcus</taxon>
    </lineage>
</organism>
<dbReference type="Pfam" id="PF00583">
    <property type="entry name" value="Acetyltransf_1"/>
    <property type="match status" value="1"/>
</dbReference>